<gene>
    <name evidence="1" type="ORF">LCGC14_1208030</name>
</gene>
<evidence type="ECO:0000313" key="1">
    <source>
        <dbReference type="EMBL" id="KKM93474.1"/>
    </source>
</evidence>
<dbReference type="Gene3D" id="3.40.50.2000">
    <property type="entry name" value="Glycogen Phosphorylase B"/>
    <property type="match status" value="1"/>
</dbReference>
<evidence type="ECO:0008006" key="2">
    <source>
        <dbReference type="Google" id="ProtNLM"/>
    </source>
</evidence>
<accession>A0A0F9LEV9</accession>
<sequence>MSYGDEIMAAGQARAEAARRGGAVHIVDRQGLPRWSDLWRGLDYIAAPRAAAAGQVVSGPGARPYLKSLSRAAGADFTDWRARDHPGALALDPAERDFAGRATAGLGSFVVVEPNLMPAANPNKQWGWDRWVDLATRIGDLTPVQLGPAGTRPLPGARRLETPSFRLAAAVLARARAAVLPEGGLHHAAAALGVSAVVIFGGHTDPETTGYPGHVNIAACGTACGQWRPCRHCAAAMAAIAPAEVERALRGALCSRGQKTEDRSQNRRIEP</sequence>
<proteinExistence type="predicted"/>
<name>A0A0F9LEV9_9ZZZZ</name>
<organism evidence="1">
    <name type="scientific">marine sediment metagenome</name>
    <dbReference type="NCBI Taxonomy" id="412755"/>
    <lineage>
        <taxon>unclassified sequences</taxon>
        <taxon>metagenomes</taxon>
        <taxon>ecological metagenomes</taxon>
    </lineage>
</organism>
<dbReference type="SUPFAM" id="SSF53756">
    <property type="entry name" value="UDP-Glycosyltransferase/glycogen phosphorylase"/>
    <property type="match status" value="1"/>
</dbReference>
<dbReference type="EMBL" id="LAZR01006261">
    <property type="protein sequence ID" value="KKM93474.1"/>
    <property type="molecule type" value="Genomic_DNA"/>
</dbReference>
<protein>
    <recommendedName>
        <fullName evidence="2">Glycosyltransferase family 9 protein</fullName>
    </recommendedName>
</protein>
<comment type="caution">
    <text evidence="1">The sequence shown here is derived from an EMBL/GenBank/DDBJ whole genome shotgun (WGS) entry which is preliminary data.</text>
</comment>
<reference evidence="1" key="1">
    <citation type="journal article" date="2015" name="Nature">
        <title>Complex archaea that bridge the gap between prokaryotes and eukaryotes.</title>
        <authorList>
            <person name="Spang A."/>
            <person name="Saw J.H."/>
            <person name="Jorgensen S.L."/>
            <person name="Zaremba-Niedzwiedzka K."/>
            <person name="Martijn J."/>
            <person name="Lind A.E."/>
            <person name="van Eijk R."/>
            <person name="Schleper C."/>
            <person name="Guy L."/>
            <person name="Ettema T.J."/>
        </authorList>
    </citation>
    <scope>NUCLEOTIDE SEQUENCE</scope>
</reference>
<dbReference type="AlphaFoldDB" id="A0A0F9LEV9"/>